<keyword evidence="2" id="KW-1185">Reference proteome</keyword>
<proteinExistence type="predicted"/>
<organism evidence="1 2">
    <name type="scientific">Stylophora pistillata</name>
    <name type="common">Smooth cauliflower coral</name>
    <dbReference type="NCBI Taxonomy" id="50429"/>
    <lineage>
        <taxon>Eukaryota</taxon>
        <taxon>Metazoa</taxon>
        <taxon>Cnidaria</taxon>
        <taxon>Anthozoa</taxon>
        <taxon>Hexacorallia</taxon>
        <taxon>Scleractinia</taxon>
        <taxon>Astrocoeniina</taxon>
        <taxon>Pocilloporidae</taxon>
        <taxon>Stylophora</taxon>
    </lineage>
</organism>
<sequence length="154" mass="17843">MTSSFYACPMMETIYQRRARLSSTLDVFLLRMADGGKRNTKFASKMNDCLLQGNVEDSSIAIRNFVLRDTQRLMVLGNNNNMLQIRNGVMNGDRQRDIQGFLVMGNIAVIRRNFVNDGRRDRMEKEMMTKVEDEAAKMRQARVKEETFKVLSEM</sequence>
<accession>A0A2B4SNL9</accession>
<name>A0A2B4SNL9_STYPI</name>
<reference evidence="2" key="1">
    <citation type="journal article" date="2017" name="bioRxiv">
        <title>Comparative analysis of the genomes of Stylophora pistillata and Acropora digitifera provides evidence for extensive differences between species of corals.</title>
        <authorList>
            <person name="Voolstra C.R."/>
            <person name="Li Y."/>
            <person name="Liew Y.J."/>
            <person name="Baumgarten S."/>
            <person name="Zoccola D."/>
            <person name="Flot J.-F."/>
            <person name="Tambutte S."/>
            <person name="Allemand D."/>
            <person name="Aranda M."/>
        </authorList>
    </citation>
    <scope>NUCLEOTIDE SEQUENCE [LARGE SCALE GENOMIC DNA]</scope>
</reference>
<dbReference type="Proteomes" id="UP000225706">
    <property type="component" value="Unassembled WGS sequence"/>
</dbReference>
<gene>
    <name evidence="1" type="ORF">AWC38_SpisGene2901</name>
</gene>
<comment type="caution">
    <text evidence="1">The sequence shown here is derived from an EMBL/GenBank/DDBJ whole genome shotgun (WGS) entry which is preliminary data.</text>
</comment>
<dbReference type="AlphaFoldDB" id="A0A2B4SNL9"/>
<evidence type="ECO:0000313" key="2">
    <source>
        <dbReference type="Proteomes" id="UP000225706"/>
    </source>
</evidence>
<evidence type="ECO:0000313" key="1">
    <source>
        <dbReference type="EMBL" id="PFX32274.1"/>
    </source>
</evidence>
<dbReference type="EMBL" id="LSMT01000025">
    <property type="protein sequence ID" value="PFX32274.1"/>
    <property type="molecule type" value="Genomic_DNA"/>
</dbReference>
<protein>
    <submittedName>
        <fullName evidence="1">Uncharacterized protein</fullName>
    </submittedName>
</protein>